<evidence type="ECO:0000313" key="1">
    <source>
        <dbReference type="EMBL" id="OGH90152.1"/>
    </source>
</evidence>
<dbReference type="Gene3D" id="3.90.1720.10">
    <property type="entry name" value="endopeptidase domain like (from Nostoc punctiforme)"/>
    <property type="match status" value="1"/>
</dbReference>
<dbReference type="AlphaFoldDB" id="A0A1F6P1V3"/>
<accession>A0A1F6P1V3</accession>
<gene>
    <name evidence="1" type="ORF">A2469_03970</name>
</gene>
<dbReference type="EMBL" id="MFQY01000011">
    <property type="protein sequence ID" value="OGH90152.1"/>
    <property type="molecule type" value="Genomic_DNA"/>
</dbReference>
<comment type="caution">
    <text evidence="1">The sequence shown here is derived from an EMBL/GenBank/DDBJ whole genome shotgun (WGS) entry which is preliminary data.</text>
</comment>
<protein>
    <submittedName>
        <fullName evidence="1">Uncharacterized protein</fullName>
    </submittedName>
</protein>
<dbReference type="SUPFAM" id="SSF54001">
    <property type="entry name" value="Cysteine proteinases"/>
    <property type="match status" value="1"/>
</dbReference>
<reference evidence="1 2" key="1">
    <citation type="journal article" date="2016" name="Nat. Commun.">
        <title>Thousands of microbial genomes shed light on interconnected biogeochemical processes in an aquifer system.</title>
        <authorList>
            <person name="Anantharaman K."/>
            <person name="Brown C.T."/>
            <person name="Hug L.A."/>
            <person name="Sharon I."/>
            <person name="Castelle C.J."/>
            <person name="Probst A.J."/>
            <person name="Thomas B.C."/>
            <person name="Singh A."/>
            <person name="Wilkins M.J."/>
            <person name="Karaoz U."/>
            <person name="Brodie E.L."/>
            <person name="Williams K.H."/>
            <person name="Hubbard S.S."/>
            <person name="Banfield J.F."/>
        </authorList>
    </citation>
    <scope>NUCLEOTIDE SEQUENCE [LARGE SCALE GENOMIC DNA]</scope>
</reference>
<dbReference type="InterPro" id="IPR038765">
    <property type="entry name" value="Papain-like_cys_pep_sf"/>
</dbReference>
<sequence>MMGKKEKMANWEKIESKLQVADIILVRERRLISKVIFKGTDSYWSHSLIVFSVPDKKSSFKSILVVGAEARGIEMHRIQKFSKKLNNSYDMGIKRVPNLSKETREKVLAYMLNNVDIPYDYSRLLAFFINYLKRLFQRKKNKKNHLKRSLVNRGAFICSSFIQKAFFEAMPDNEKDSVLFIDNLNARAFLEEVTPADIANSKNCDWIYNEHK</sequence>
<dbReference type="Proteomes" id="UP000178895">
    <property type="component" value="Unassembled WGS sequence"/>
</dbReference>
<organism evidence="1 2">
    <name type="scientific">Candidatus Magasanikbacteria bacterium RIFOXYC2_FULL_40_16</name>
    <dbReference type="NCBI Taxonomy" id="1798703"/>
    <lineage>
        <taxon>Bacteria</taxon>
        <taxon>Candidatus Magasanikiibacteriota</taxon>
    </lineage>
</organism>
<name>A0A1F6P1V3_9BACT</name>
<proteinExistence type="predicted"/>
<evidence type="ECO:0000313" key="2">
    <source>
        <dbReference type="Proteomes" id="UP000178895"/>
    </source>
</evidence>